<evidence type="ECO:0000256" key="9">
    <source>
        <dbReference type="SAM" id="MobiDB-lite"/>
    </source>
</evidence>
<dbReference type="PROSITE" id="PS00039">
    <property type="entry name" value="DEAD_ATP_HELICASE"/>
    <property type="match status" value="1"/>
</dbReference>
<name>A0A2I1D7T5_ASPC2</name>
<comment type="function">
    <text evidence="8">RNA helicase.</text>
</comment>
<dbReference type="InterPro" id="IPR014001">
    <property type="entry name" value="Helicase_ATP-bd"/>
</dbReference>
<evidence type="ECO:0000256" key="2">
    <source>
        <dbReference type="ARBA" id="ARBA00022801"/>
    </source>
</evidence>
<dbReference type="AlphaFoldDB" id="A0A2I1D7T5"/>
<evidence type="ECO:0000256" key="4">
    <source>
        <dbReference type="ARBA" id="ARBA00022840"/>
    </source>
</evidence>
<dbReference type="GO" id="GO:0003723">
    <property type="term" value="F:RNA binding"/>
    <property type="evidence" value="ECO:0007669"/>
    <property type="project" value="UniProtKB-UniRule"/>
</dbReference>
<reference evidence="12" key="1">
    <citation type="submission" date="2016-12" db="EMBL/GenBank/DDBJ databases">
        <title>The genomes of Aspergillus section Nigri reveals drivers in fungal speciation.</title>
        <authorList>
            <consortium name="DOE Joint Genome Institute"/>
            <person name="Vesth T.C."/>
            <person name="Nybo J."/>
            <person name="Theobald S."/>
            <person name="Brandl J."/>
            <person name="Frisvad J.C."/>
            <person name="Nielsen K.F."/>
            <person name="Lyhne E.K."/>
            <person name="Kogle M.E."/>
            <person name="Kuo A."/>
            <person name="Riley R."/>
            <person name="Clum A."/>
            <person name="Nolan M."/>
            <person name="Lipzen A."/>
            <person name="Salamov A."/>
            <person name="Henrissat B."/>
            <person name="Wiebenga A."/>
            <person name="De vries R.P."/>
            <person name="Grigoriev I.V."/>
            <person name="Mortensen U.H."/>
            <person name="Andersen M.R."/>
            <person name="Baker S.E."/>
        </authorList>
    </citation>
    <scope>NUCLEOTIDE SEQUENCE</scope>
    <source>
        <strain evidence="12">IBT 28561</strain>
    </source>
</reference>
<feature type="compositionally biased region" description="Basic and acidic residues" evidence="9">
    <location>
        <begin position="583"/>
        <end position="609"/>
    </location>
</feature>
<keyword evidence="5 8" id="KW-0694">RNA-binding</keyword>
<dbReference type="Proteomes" id="UP000234254">
    <property type="component" value="Unassembled WGS sequence"/>
</dbReference>
<evidence type="ECO:0000256" key="8">
    <source>
        <dbReference type="RuleBase" id="RU365068"/>
    </source>
</evidence>
<comment type="catalytic activity">
    <reaction evidence="6 8">
        <text>ATP + H2O = ADP + phosphate + H(+)</text>
        <dbReference type="Rhea" id="RHEA:13065"/>
        <dbReference type="ChEBI" id="CHEBI:15377"/>
        <dbReference type="ChEBI" id="CHEBI:15378"/>
        <dbReference type="ChEBI" id="CHEBI:30616"/>
        <dbReference type="ChEBI" id="CHEBI:43474"/>
        <dbReference type="ChEBI" id="CHEBI:456216"/>
        <dbReference type="EC" id="3.6.4.13"/>
    </reaction>
</comment>
<dbReference type="CDD" id="cd18787">
    <property type="entry name" value="SF2_C_DEAD"/>
    <property type="match status" value="1"/>
</dbReference>
<dbReference type="GO" id="GO:0003724">
    <property type="term" value="F:RNA helicase activity"/>
    <property type="evidence" value="ECO:0007669"/>
    <property type="project" value="UniProtKB-EC"/>
</dbReference>
<evidence type="ECO:0000313" key="13">
    <source>
        <dbReference type="Proteomes" id="UP000234254"/>
    </source>
</evidence>
<gene>
    <name evidence="12" type="ORF">P168DRAFT_250947</name>
</gene>
<dbReference type="PROSITE" id="PS51194">
    <property type="entry name" value="HELICASE_CTER"/>
    <property type="match status" value="1"/>
</dbReference>
<dbReference type="InterPro" id="IPR000629">
    <property type="entry name" value="RNA-helicase_DEAD-box_CS"/>
</dbReference>
<dbReference type="CDD" id="cd17964">
    <property type="entry name" value="DEADc_MSS116"/>
    <property type="match status" value="1"/>
</dbReference>
<dbReference type="Gene3D" id="3.40.50.300">
    <property type="entry name" value="P-loop containing nucleotide triphosphate hydrolases"/>
    <property type="match status" value="2"/>
</dbReference>
<accession>A0A2I1D7T5</accession>
<dbReference type="OrthoDB" id="193716at2759"/>
<evidence type="ECO:0000256" key="7">
    <source>
        <dbReference type="RuleBase" id="RU000492"/>
    </source>
</evidence>
<keyword evidence="2 7" id="KW-0378">Hydrolase</keyword>
<dbReference type="GeneID" id="36541772"/>
<dbReference type="SMART" id="SM00487">
    <property type="entry name" value="DEXDc"/>
    <property type="match status" value="1"/>
</dbReference>
<comment type="similarity">
    <text evidence="7">Belongs to the DEAD box helicase family.</text>
</comment>
<dbReference type="SUPFAM" id="SSF52540">
    <property type="entry name" value="P-loop containing nucleoside triphosphate hydrolases"/>
    <property type="match status" value="2"/>
</dbReference>
<protein>
    <recommendedName>
        <fullName evidence="8">ATP-dependent RNA helicase</fullName>
        <ecNumber evidence="8">3.6.4.13</ecNumber>
    </recommendedName>
</protein>
<evidence type="ECO:0000259" key="10">
    <source>
        <dbReference type="PROSITE" id="PS51192"/>
    </source>
</evidence>
<organism evidence="12 13">
    <name type="scientific">Aspergillus campestris (strain IBT 28561)</name>
    <dbReference type="NCBI Taxonomy" id="1392248"/>
    <lineage>
        <taxon>Eukaryota</taxon>
        <taxon>Fungi</taxon>
        <taxon>Dikarya</taxon>
        <taxon>Ascomycota</taxon>
        <taxon>Pezizomycotina</taxon>
        <taxon>Eurotiomycetes</taxon>
        <taxon>Eurotiomycetidae</taxon>
        <taxon>Eurotiales</taxon>
        <taxon>Aspergillaceae</taxon>
        <taxon>Aspergillus</taxon>
        <taxon>Aspergillus subgen. Circumdati</taxon>
    </lineage>
</organism>
<dbReference type="PANTHER" id="PTHR24031">
    <property type="entry name" value="RNA HELICASE"/>
    <property type="match status" value="1"/>
</dbReference>
<feature type="domain" description="Helicase C-terminal" evidence="11">
    <location>
        <begin position="337"/>
        <end position="530"/>
    </location>
</feature>
<dbReference type="PROSITE" id="PS51192">
    <property type="entry name" value="HELICASE_ATP_BIND_1"/>
    <property type="match status" value="1"/>
</dbReference>
<dbReference type="GO" id="GO:0016787">
    <property type="term" value="F:hydrolase activity"/>
    <property type="evidence" value="ECO:0007669"/>
    <property type="project" value="UniProtKB-KW"/>
</dbReference>
<dbReference type="SMART" id="SM00490">
    <property type="entry name" value="HELICc"/>
    <property type="match status" value="1"/>
</dbReference>
<keyword evidence="13" id="KW-1185">Reference proteome</keyword>
<evidence type="ECO:0000256" key="3">
    <source>
        <dbReference type="ARBA" id="ARBA00022806"/>
    </source>
</evidence>
<dbReference type="Pfam" id="PF00270">
    <property type="entry name" value="DEAD"/>
    <property type="match status" value="1"/>
</dbReference>
<dbReference type="InterPro" id="IPR001650">
    <property type="entry name" value="Helicase_C-like"/>
</dbReference>
<dbReference type="EMBL" id="MSFM01000004">
    <property type="protein sequence ID" value="PKY05945.1"/>
    <property type="molecule type" value="Genomic_DNA"/>
</dbReference>
<evidence type="ECO:0000256" key="1">
    <source>
        <dbReference type="ARBA" id="ARBA00022741"/>
    </source>
</evidence>
<dbReference type="EC" id="3.6.4.13" evidence="8"/>
<evidence type="ECO:0000313" key="12">
    <source>
        <dbReference type="EMBL" id="PKY05945.1"/>
    </source>
</evidence>
<keyword evidence="3 7" id="KW-0347">Helicase</keyword>
<dbReference type="InterPro" id="IPR027417">
    <property type="entry name" value="P-loop_NTPase"/>
</dbReference>
<sequence length="659" mass="72667">MLGAFRRFGVAHAVRAASPQAQSVRSLPQRVQWRSPSIAAAPRIACSSFHSSSTFLSAVAEAQAQPDVLDPAVSSRLTHFSQLAERGLVDPEIVRTINQRMKIETMTDVQSQTIQDILQGGDVLAHAKTGTGKTLGFLLPVMQRLMEDPSVSRSPRGAMRSRSRNSPVDIRSIIISPTRELAEQIAAEATKLAFGTGLKVKTAVGGTQKRAGLRDIQYNGCHLLVGTPGRLQDILSDPSSGITVPKLSTLVLDEADRLLDQGFAEELLKIQQLLPDPSQVDRQTLLFSATVPREVMTMVRRTMKPSFKFIKTVREDEVPTHLKVPQKVVHLDSYVHELPALLELIKTDMARARADPTSMPFKAIVYFNTTAQVNLACEVFNHLSVDAEGFGPHPLGRLPIYEIHSRLTQGKRSSVANSFRADKEAILFSSDVTARGMDFPNVTHVLQMGAPRDAETYVHRLGRTGRADKAGEGWVFLHHGERGPFSSKTQGLPITKDRSLVAPTLEVDLMEAESENADNEARNVGLESMRQVRQAMSRVDLQLRSSAWRAHNAVLGGSFPSVRARVQAMEELGRHGHLFKTLPRFEDSGSRGSRGGERGGNRRSRDDSSTRGGLSRTFGGNSRMNGSRYDSGSNERSYGRPQRQSSSRFEQRSSSRYEY</sequence>
<comment type="domain">
    <text evidence="8">The Q motif is unique to and characteristic of the DEAD box family of RNA helicases and controls ATP binding and hydrolysis.</text>
</comment>
<comment type="caution">
    <text evidence="12">The sequence shown here is derived from an EMBL/GenBank/DDBJ whole genome shotgun (WGS) entry which is preliminary data.</text>
</comment>
<feature type="region of interest" description="Disordered" evidence="9">
    <location>
        <begin position="580"/>
        <end position="659"/>
    </location>
</feature>
<dbReference type="InterPro" id="IPR011545">
    <property type="entry name" value="DEAD/DEAH_box_helicase_dom"/>
</dbReference>
<dbReference type="RefSeq" id="XP_024694539.1">
    <property type="nucleotide sequence ID" value="XM_024834248.1"/>
</dbReference>
<keyword evidence="1 7" id="KW-0547">Nucleotide-binding</keyword>
<evidence type="ECO:0000256" key="6">
    <source>
        <dbReference type="ARBA" id="ARBA00047984"/>
    </source>
</evidence>
<dbReference type="VEuPathDB" id="FungiDB:P168DRAFT_250947"/>
<dbReference type="GO" id="GO:0005524">
    <property type="term" value="F:ATP binding"/>
    <property type="evidence" value="ECO:0007669"/>
    <property type="project" value="UniProtKB-UniRule"/>
</dbReference>
<dbReference type="Pfam" id="PF00271">
    <property type="entry name" value="Helicase_C"/>
    <property type="match status" value="1"/>
</dbReference>
<evidence type="ECO:0000256" key="5">
    <source>
        <dbReference type="ARBA" id="ARBA00022884"/>
    </source>
</evidence>
<feature type="compositionally biased region" description="Basic and acidic residues" evidence="9">
    <location>
        <begin position="649"/>
        <end position="659"/>
    </location>
</feature>
<feature type="domain" description="Helicase ATP-binding" evidence="10">
    <location>
        <begin position="114"/>
        <end position="309"/>
    </location>
</feature>
<proteinExistence type="inferred from homology"/>
<keyword evidence="4 7" id="KW-0067">ATP-binding</keyword>
<feature type="compositionally biased region" description="Polar residues" evidence="9">
    <location>
        <begin position="618"/>
        <end position="636"/>
    </location>
</feature>
<evidence type="ECO:0000259" key="11">
    <source>
        <dbReference type="PROSITE" id="PS51194"/>
    </source>
</evidence>